<dbReference type="GO" id="GO:0005262">
    <property type="term" value="F:calcium channel activity"/>
    <property type="evidence" value="ECO:0007669"/>
    <property type="project" value="TreeGrafter"/>
</dbReference>
<dbReference type="InterPro" id="IPR004481">
    <property type="entry name" value="K/Na/Ca-exchanger"/>
</dbReference>
<dbReference type="InterPro" id="IPR044880">
    <property type="entry name" value="NCX_ion-bd_dom_sf"/>
</dbReference>
<feature type="domain" description="Sodium/calcium exchanger membrane region" evidence="6">
    <location>
        <begin position="4"/>
        <end position="143"/>
    </location>
</feature>
<dbReference type="NCBIfam" id="TIGR00367">
    <property type="entry name" value="calcium/sodium antiporter"/>
    <property type="match status" value="1"/>
</dbReference>
<feature type="domain" description="Sodium/calcium exchanger membrane region" evidence="6">
    <location>
        <begin position="165"/>
        <end position="306"/>
    </location>
</feature>
<dbReference type="EMBL" id="CP049109">
    <property type="protein sequence ID" value="QIG79112.1"/>
    <property type="molecule type" value="Genomic_DNA"/>
</dbReference>
<gene>
    <name evidence="7" type="ORF">G5C33_04460</name>
</gene>
<feature type="transmembrane region" description="Helical" evidence="5">
    <location>
        <begin position="77"/>
        <end position="96"/>
    </location>
</feature>
<evidence type="ECO:0000313" key="7">
    <source>
        <dbReference type="EMBL" id="QIG79112.1"/>
    </source>
</evidence>
<keyword evidence="2 5" id="KW-0812">Transmembrane</keyword>
<feature type="transmembrane region" description="Helical" evidence="5">
    <location>
        <begin position="230"/>
        <end position="255"/>
    </location>
</feature>
<protein>
    <submittedName>
        <fullName evidence="7">Calcium/sodium antiporter</fullName>
    </submittedName>
</protein>
<evidence type="ECO:0000256" key="2">
    <source>
        <dbReference type="ARBA" id="ARBA00022692"/>
    </source>
</evidence>
<dbReference type="Gene3D" id="1.20.1420.30">
    <property type="entry name" value="NCX, central ion-binding region"/>
    <property type="match status" value="1"/>
</dbReference>
<dbReference type="GO" id="GO:0005886">
    <property type="term" value="C:plasma membrane"/>
    <property type="evidence" value="ECO:0007669"/>
    <property type="project" value="TreeGrafter"/>
</dbReference>
<dbReference type="Gene3D" id="6.10.280.80">
    <property type="entry name" value="NCX, peripheral helical region"/>
    <property type="match status" value="1"/>
</dbReference>
<feature type="transmembrane region" description="Helical" evidence="5">
    <location>
        <begin position="126"/>
        <end position="144"/>
    </location>
</feature>
<reference evidence="7 8" key="1">
    <citation type="submission" date="2020-02" db="EMBL/GenBank/DDBJ databases">
        <authorList>
            <person name="Zheng R.K."/>
            <person name="Sun C.M."/>
        </authorList>
    </citation>
    <scope>NUCLEOTIDE SEQUENCE [LARGE SCALE GENOMIC DNA]</scope>
    <source>
        <strain evidence="8">zrk23</strain>
    </source>
</reference>
<feature type="transmembrane region" description="Helical" evidence="5">
    <location>
        <begin position="261"/>
        <end position="282"/>
    </location>
</feature>
<dbReference type="Pfam" id="PF01699">
    <property type="entry name" value="Na_Ca_ex"/>
    <property type="match status" value="2"/>
</dbReference>
<proteinExistence type="predicted"/>
<dbReference type="InterPro" id="IPR004837">
    <property type="entry name" value="NaCa_Exmemb"/>
</dbReference>
<evidence type="ECO:0000259" key="6">
    <source>
        <dbReference type="Pfam" id="PF01699"/>
    </source>
</evidence>
<dbReference type="RefSeq" id="WP_165326113.1">
    <property type="nucleotide sequence ID" value="NZ_CP049109.1"/>
</dbReference>
<evidence type="ECO:0000256" key="5">
    <source>
        <dbReference type="SAM" id="Phobius"/>
    </source>
</evidence>
<dbReference type="PANTHER" id="PTHR10846:SF8">
    <property type="entry name" value="INNER MEMBRANE PROTEIN YRBG"/>
    <property type="match status" value="1"/>
</dbReference>
<evidence type="ECO:0000256" key="3">
    <source>
        <dbReference type="ARBA" id="ARBA00022989"/>
    </source>
</evidence>
<keyword evidence="3 5" id="KW-1133">Transmembrane helix</keyword>
<feature type="transmembrane region" description="Helical" evidence="5">
    <location>
        <begin position="103"/>
        <end position="120"/>
    </location>
</feature>
<accession>A0A6G6Y2G1</accession>
<dbReference type="PANTHER" id="PTHR10846">
    <property type="entry name" value="SODIUM/POTASSIUM/CALCIUM EXCHANGER"/>
    <property type="match status" value="1"/>
</dbReference>
<evidence type="ECO:0000256" key="1">
    <source>
        <dbReference type="ARBA" id="ARBA00004141"/>
    </source>
</evidence>
<keyword evidence="4 5" id="KW-0472">Membrane</keyword>
<comment type="subcellular location">
    <subcellularLocation>
        <location evidence="1">Membrane</location>
        <topology evidence="1">Multi-pass membrane protein</topology>
    </subcellularLocation>
</comment>
<dbReference type="AlphaFoldDB" id="A0A6G6Y2G1"/>
<sequence>MTIALLLIGGAALLALGGELLVHGAVKLAARMGVSPLLAGLTIVGFGTSAPELVTSIIAALRESPDIALGNVVGSNIANILLIVGAAALIMPIAVARGTYRRDAIGLAVGTAVTIAAILHGEIDRVIGAGMLVLFVLYMVWAYFSERGHESDSATPQAREHLLVSLAFAITGIAATIGGARLLVSGAVDLALELGMSETVIGLTIVAVGTSLPELVTSVVAAIRRHSEVALGNVIGSCLYNLLAILGLTAVIHPLSVDEHMIAVDMWVLGGTAALLIAWLLFARRIGRLAGALSLAAYGGYIALLTLG</sequence>
<feature type="transmembrane region" description="Helical" evidence="5">
    <location>
        <begin position="164"/>
        <end position="188"/>
    </location>
</feature>
<organism evidence="7 8">
    <name type="scientific">Stakelama tenebrarum</name>
    <dbReference type="NCBI Taxonomy" id="2711215"/>
    <lineage>
        <taxon>Bacteria</taxon>
        <taxon>Pseudomonadati</taxon>
        <taxon>Pseudomonadota</taxon>
        <taxon>Alphaproteobacteria</taxon>
        <taxon>Sphingomonadales</taxon>
        <taxon>Sphingomonadaceae</taxon>
        <taxon>Stakelama</taxon>
    </lineage>
</organism>
<dbReference type="KEGG" id="spzr:G5C33_04460"/>
<dbReference type="GO" id="GO:0008273">
    <property type="term" value="F:calcium, potassium:sodium antiporter activity"/>
    <property type="evidence" value="ECO:0007669"/>
    <property type="project" value="TreeGrafter"/>
</dbReference>
<feature type="transmembrane region" description="Helical" evidence="5">
    <location>
        <begin position="200"/>
        <end position="223"/>
    </location>
</feature>
<evidence type="ECO:0000313" key="8">
    <source>
        <dbReference type="Proteomes" id="UP000501568"/>
    </source>
</evidence>
<feature type="transmembrane region" description="Helical" evidence="5">
    <location>
        <begin position="289"/>
        <end position="307"/>
    </location>
</feature>
<dbReference type="GO" id="GO:0006874">
    <property type="term" value="P:intracellular calcium ion homeostasis"/>
    <property type="evidence" value="ECO:0007669"/>
    <property type="project" value="TreeGrafter"/>
</dbReference>
<evidence type="ECO:0000256" key="4">
    <source>
        <dbReference type="ARBA" id="ARBA00023136"/>
    </source>
</evidence>
<dbReference type="Proteomes" id="UP000501568">
    <property type="component" value="Chromosome"/>
</dbReference>
<keyword evidence="8" id="KW-1185">Reference proteome</keyword>
<name>A0A6G6Y2G1_9SPHN</name>